<proteinExistence type="predicted"/>
<accession>A0A317T4F3</accession>
<dbReference type="Proteomes" id="UP000246991">
    <property type="component" value="Unassembled WGS sequence"/>
</dbReference>
<keyword evidence="3" id="KW-1185">Reference proteome</keyword>
<dbReference type="EMBL" id="PYWC01000003">
    <property type="protein sequence ID" value="PWW80321.1"/>
    <property type="molecule type" value="Genomic_DNA"/>
</dbReference>
<keyword evidence="1" id="KW-1133">Transmembrane helix</keyword>
<feature type="transmembrane region" description="Helical" evidence="1">
    <location>
        <begin position="42"/>
        <end position="62"/>
    </location>
</feature>
<protein>
    <submittedName>
        <fullName evidence="2">Uncharacterized protein</fullName>
    </submittedName>
</protein>
<evidence type="ECO:0000313" key="3">
    <source>
        <dbReference type="Proteomes" id="UP000246991"/>
    </source>
</evidence>
<dbReference type="AlphaFoldDB" id="A0A317T4F3"/>
<feature type="non-terminal residue" evidence="2">
    <location>
        <position position="1"/>
    </location>
</feature>
<evidence type="ECO:0000313" key="2">
    <source>
        <dbReference type="EMBL" id="PWW80321.1"/>
    </source>
</evidence>
<sequence length="77" mass="8791">GWAHPKPRRYRWLDPPPYEPYPGLTIALSTRDVPPAQFPFDFLLHLPGVSVGVGIWRCLIAFRTGTYWISRGPTVQT</sequence>
<organism evidence="2 3">
    <name type="scientific">Tuber magnatum</name>
    <name type="common">white Piedmont truffle</name>
    <dbReference type="NCBI Taxonomy" id="42249"/>
    <lineage>
        <taxon>Eukaryota</taxon>
        <taxon>Fungi</taxon>
        <taxon>Dikarya</taxon>
        <taxon>Ascomycota</taxon>
        <taxon>Pezizomycotina</taxon>
        <taxon>Pezizomycetes</taxon>
        <taxon>Pezizales</taxon>
        <taxon>Tuberaceae</taxon>
        <taxon>Tuber</taxon>
    </lineage>
</organism>
<gene>
    <name evidence="2" type="ORF">C7212DRAFT_311273</name>
</gene>
<comment type="caution">
    <text evidence="2">The sequence shown here is derived from an EMBL/GenBank/DDBJ whole genome shotgun (WGS) entry which is preliminary data.</text>
</comment>
<keyword evidence="1" id="KW-0472">Membrane</keyword>
<evidence type="ECO:0000256" key="1">
    <source>
        <dbReference type="SAM" id="Phobius"/>
    </source>
</evidence>
<name>A0A317T4F3_9PEZI</name>
<reference evidence="2 3" key="1">
    <citation type="submission" date="2018-03" db="EMBL/GenBank/DDBJ databases">
        <title>Genomes of Pezizomycetes fungi and the evolution of truffles.</title>
        <authorList>
            <person name="Murat C."/>
            <person name="Payen T."/>
            <person name="Noel B."/>
            <person name="Kuo A."/>
            <person name="Martin F.M."/>
        </authorList>
    </citation>
    <scope>NUCLEOTIDE SEQUENCE [LARGE SCALE GENOMIC DNA]</scope>
    <source>
        <strain evidence="2">091103-1</strain>
    </source>
</reference>
<keyword evidence="1" id="KW-0812">Transmembrane</keyword>